<protein>
    <recommendedName>
        <fullName evidence="2">dihydrofolate reductase</fullName>
        <ecNumber evidence="2">1.5.1.3</ecNumber>
    </recommendedName>
</protein>
<keyword evidence="8" id="KW-1185">Reference proteome</keyword>
<dbReference type="GO" id="GO:0050661">
    <property type="term" value="F:NADP binding"/>
    <property type="evidence" value="ECO:0007669"/>
    <property type="project" value="InterPro"/>
</dbReference>
<dbReference type="GO" id="GO:0004146">
    <property type="term" value="F:dihydrofolate reductase activity"/>
    <property type="evidence" value="ECO:0007669"/>
    <property type="project" value="UniProtKB-EC"/>
</dbReference>
<evidence type="ECO:0000256" key="3">
    <source>
        <dbReference type="ARBA" id="ARBA00022563"/>
    </source>
</evidence>
<evidence type="ECO:0000259" key="6">
    <source>
        <dbReference type="PROSITE" id="PS51330"/>
    </source>
</evidence>
<dbReference type="Proteomes" id="UP000807159">
    <property type="component" value="Chromosome 5"/>
</dbReference>
<dbReference type="Gene3D" id="3.40.430.10">
    <property type="entry name" value="Dihydrofolate Reductase, subunit A"/>
    <property type="match status" value="1"/>
</dbReference>
<dbReference type="AlphaFoldDB" id="A0A8T2YWP3"/>
<dbReference type="PRINTS" id="PR00070">
    <property type="entry name" value="DHFR"/>
</dbReference>
<comment type="caution">
    <text evidence="7">The sequence shown here is derived from an EMBL/GenBank/DDBJ whole genome shotgun (WGS) entry which is preliminary data.</text>
</comment>
<sequence length="266" mass="29347">MRPSLGCWSRATAAPVRNLAGGDNSDDCIVSEDLSYKAKPASASAWLNPPLFINLLQITDVSAIAVFKEVTLATSDPGKQNAILMGRKTWESIPIKYRPLPGRLNVVLTRSFEIEDEENVITCGSISSALELLAEAPYCFSIDKVFVIGGGQILRETLNGPGCDAIHVTEIESSVECDTFIPSIDFSKFQPWYSSPPLVENGFRYSFVTYVHVRNSENETIAGKTGGKCNDVKSNSNRFEVKDFSFLPKMIFEKGEEYMHHSSSTK</sequence>
<evidence type="ECO:0000256" key="4">
    <source>
        <dbReference type="ARBA" id="ARBA00022857"/>
    </source>
</evidence>
<evidence type="ECO:0000256" key="5">
    <source>
        <dbReference type="ARBA" id="ARBA00023002"/>
    </source>
</evidence>
<dbReference type="PANTHER" id="PTHR48069:SF3">
    <property type="entry name" value="DIHYDROFOLATE REDUCTASE"/>
    <property type="match status" value="1"/>
</dbReference>
<dbReference type="EC" id="1.5.1.3" evidence="2"/>
<keyword evidence="3" id="KW-0554">One-carbon metabolism</keyword>
<accession>A0A8T2YWP3</accession>
<dbReference type="GO" id="GO:0005739">
    <property type="term" value="C:mitochondrion"/>
    <property type="evidence" value="ECO:0007669"/>
    <property type="project" value="TreeGrafter"/>
</dbReference>
<dbReference type="SUPFAM" id="SSF53597">
    <property type="entry name" value="Dihydrofolate reductase-like"/>
    <property type="match status" value="1"/>
</dbReference>
<dbReference type="GO" id="GO:0046655">
    <property type="term" value="P:folic acid metabolic process"/>
    <property type="evidence" value="ECO:0007669"/>
    <property type="project" value="TreeGrafter"/>
</dbReference>
<organism evidence="7 8">
    <name type="scientific">Populus deltoides</name>
    <name type="common">Eastern poplar</name>
    <name type="synonym">Eastern cottonwood</name>
    <dbReference type="NCBI Taxonomy" id="3696"/>
    <lineage>
        <taxon>Eukaryota</taxon>
        <taxon>Viridiplantae</taxon>
        <taxon>Streptophyta</taxon>
        <taxon>Embryophyta</taxon>
        <taxon>Tracheophyta</taxon>
        <taxon>Spermatophyta</taxon>
        <taxon>Magnoliopsida</taxon>
        <taxon>eudicotyledons</taxon>
        <taxon>Gunneridae</taxon>
        <taxon>Pentapetalae</taxon>
        <taxon>rosids</taxon>
        <taxon>fabids</taxon>
        <taxon>Malpighiales</taxon>
        <taxon>Salicaceae</taxon>
        <taxon>Saliceae</taxon>
        <taxon>Populus</taxon>
    </lineage>
</organism>
<dbReference type="PROSITE" id="PS51330">
    <property type="entry name" value="DHFR_2"/>
    <property type="match status" value="1"/>
</dbReference>
<dbReference type="InterPro" id="IPR012259">
    <property type="entry name" value="DHFR"/>
</dbReference>
<feature type="domain" description="DHFR" evidence="6">
    <location>
        <begin position="1"/>
        <end position="212"/>
    </location>
</feature>
<gene>
    <name evidence="7" type="ORF">H0E87_011300</name>
</gene>
<dbReference type="GO" id="GO:0046654">
    <property type="term" value="P:tetrahydrofolate biosynthetic process"/>
    <property type="evidence" value="ECO:0007669"/>
    <property type="project" value="InterPro"/>
</dbReference>
<evidence type="ECO:0000256" key="1">
    <source>
        <dbReference type="ARBA" id="ARBA00004903"/>
    </source>
</evidence>
<evidence type="ECO:0000256" key="2">
    <source>
        <dbReference type="ARBA" id="ARBA00012856"/>
    </source>
</evidence>
<dbReference type="EMBL" id="JACEGQ020000005">
    <property type="protein sequence ID" value="KAH8509479.1"/>
    <property type="molecule type" value="Genomic_DNA"/>
</dbReference>
<proteinExistence type="predicted"/>
<dbReference type="InterPro" id="IPR001796">
    <property type="entry name" value="DHFR_dom"/>
</dbReference>
<keyword evidence="4" id="KW-0521">NADP</keyword>
<dbReference type="GO" id="GO:0006730">
    <property type="term" value="P:one-carbon metabolic process"/>
    <property type="evidence" value="ECO:0007669"/>
    <property type="project" value="UniProtKB-KW"/>
</dbReference>
<dbReference type="GO" id="GO:0046452">
    <property type="term" value="P:dihydrofolate metabolic process"/>
    <property type="evidence" value="ECO:0007669"/>
    <property type="project" value="TreeGrafter"/>
</dbReference>
<dbReference type="PANTHER" id="PTHR48069">
    <property type="entry name" value="DIHYDROFOLATE REDUCTASE"/>
    <property type="match status" value="1"/>
</dbReference>
<dbReference type="Pfam" id="PF00186">
    <property type="entry name" value="DHFR_1"/>
    <property type="match status" value="1"/>
</dbReference>
<dbReference type="CDD" id="cd00209">
    <property type="entry name" value="DHFR"/>
    <property type="match status" value="1"/>
</dbReference>
<evidence type="ECO:0000313" key="8">
    <source>
        <dbReference type="Proteomes" id="UP000807159"/>
    </source>
</evidence>
<name>A0A8T2YWP3_POPDE</name>
<evidence type="ECO:0000313" key="7">
    <source>
        <dbReference type="EMBL" id="KAH8509479.1"/>
    </source>
</evidence>
<keyword evidence="5" id="KW-0560">Oxidoreductase</keyword>
<dbReference type="InterPro" id="IPR024072">
    <property type="entry name" value="DHFR-like_dom_sf"/>
</dbReference>
<comment type="pathway">
    <text evidence="1">Cofactor biosynthesis; tetrahydrofolate biosynthesis; 5,6,7,8-tetrahydrofolate from 7,8-dihydrofolate: step 1/1.</text>
</comment>
<reference evidence="7" key="1">
    <citation type="journal article" date="2021" name="J. Hered.">
        <title>Genome Assembly of Salicaceae Populus deltoides (Eastern Cottonwood) I-69 Based on Nanopore Sequencing and Hi-C Technologies.</title>
        <authorList>
            <person name="Bai S."/>
            <person name="Wu H."/>
            <person name="Zhang J."/>
            <person name="Pan Z."/>
            <person name="Zhao W."/>
            <person name="Li Z."/>
            <person name="Tong C."/>
        </authorList>
    </citation>
    <scope>NUCLEOTIDE SEQUENCE</scope>
    <source>
        <tissue evidence="7">Leaf</tissue>
    </source>
</reference>